<evidence type="ECO:0000256" key="7">
    <source>
        <dbReference type="ARBA" id="ARBA00049370"/>
    </source>
</evidence>
<comment type="caution">
    <text evidence="10">The sequence shown here is derived from an EMBL/GenBank/DDBJ whole genome shotgun (WGS) entry which is preliminary data.</text>
</comment>
<keyword evidence="11" id="KW-1185">Reference proteome</keyword>
<dbReference type="GO" id="GO:0019379">
    <property type="term" value="P:sulfate assimilation, phosphoadenylyl sulfate reduction by phosphoadenylyl-sulfate reductase (thioredoxin)"/>
    <property type="evidence" value="ECO:0007669"/>
    <property type="project" value="TreeGrafter"/>
</dbReference>
<dbReference type="GO" id="GO:0004781">
    <property type="term" value="F:sulfate adenylyltransferase (ATP) activity"/>
    <property type="evidence" value="ECO:0007669"/>
    <property type="project" value="UniProtKB-EC"/>
</dbReference>
<dbReference type="SUPFAM" id="SSF52374">
    <property type="entry name" value="Nucleotidylyl transferase"/>
    <property type="match status" value="1"/>
</dbReference>
<evidence type="ECO:0000256" key="2">
    <source>
        <dbReference type="ARBA" id="ARBA00012391"/>
    </source>
</evidence>
<dbReference type="InterPro" id="IPR024951">
    <property type="entry name" value="Sulfurylase_cat_dom"/>
</dbReference>
<evidence type="ECO:0000259" key="8">
    <source>
        <dbReference type="Pfam" id="PF01747"/>
    </source>
</evidence>
<evidence type="ECO:0000256" key="5">
    <source>
        <dbReference type="ARBA" id="ARBA00022741"/>
    </source>
</evidence>
<dbReference type="PANTHER" id="PTHR42700:SF1">
    <property type="entry name" value="SULFATE ADENYLYLTRANSFERASE"/>
    <property type="match status" value="1"/>
</dbReference>
<comment type="catalytic activity">
    <reaction evidence="7">
        <text>sulfate + ATP + H(+) = adenosine 5'-phosphosulfate + diphosphate</text>
        <dbReference type="Rhea" id="RHEA:18133"/>
        <dbReference type="ChEBI" id="CHEBI:15378"/>
        <dbReference type="ChEBI" id="CHEBI:16189"/>
        <dbReference type="ChEBI" id="CHEBI:30616"/>
        <dbReference type="ChEBI" id="CHEBI:33019"/>
        <dbReference type="ChEBI" id="CHEBI:58243"/>
        <dbReference type="EC" id="2.7.7.4"/>
    </reaction>
</comment>
<gene>
    <name evidence="10" type="ORF">FB474_2281</name>
</gene>
<dbReference type="Gene3D" id="3.40.50.620">
    <property type="entry name" value="HUPs"/>
    <property type="match status" value="1"/>
</dbReference>
<dbReference type="OrthoDB" id="9804504at2"/>
<evidence type="ECO:0000313" key="10">
    <source>
        <dbReference type="EMBL" id="TQL60881.1"/>
    </source>
</evidence>
<dbReference type="Pfam" id="PF14306">
    <property type="entry name" value="PUA_2"/>
    <property type="match status" value="1"/>
</dbReference>
<keyword evidence="3 10" id="KW-0808">Transferase</keyword>
<dbReference type="EC" id="2.7.7.4" evidence="2"/>
<dbReference type="GO" id="GO:0010134">
    <property type="term" value="P:sulfate assimilation via adenylyl sulfate reduction"/>
    <property type="evidence" value="ECO:0007669"/>
    <property type="project" value="TreeGrafter"/>
</dbReference>
<dbReference type="Gene3D" id="3.10.400.10">
    <property type="entry name" value="Sulfate adenylyltransferase"/>
    <property type="match status" value="1"/>
</dbReference>
<evidence type="ECO:0000256" key="1">
    <source>
        <dbReference type="ARBA" id="ARBA00004678"/>
    </source>
</evidence>
<feature type="domain" description="ATP-sulfurylase PUA-like" evidence="9">
    <location>
        <begin position="9"/>
        <end position="165"/>
    </location>
</feature>
<reference evidence="10 11" key="1">
    <citation type="submission" date="2019-06" db="EMBL/GenBank/DDBJ databases">
        <title>Sequencing the genomes of 1000 actinobacteria strains.</title>
        <authorList>
            <person name="Klenk H.-P."/>
        </authorList>
    </citation>
    <scope>NUCLEOTIDE SEQUENCE [LARGE SCALE GENOMIC DNA]</scope>
    <source>
        <strain evidence="10 11">DSM 18082</strain>
    </source>
</reference>
<name>A0A542ZKK2_9MICO</name>
<dbReference type="InterPro" id="IPR050512">
    <property type="entry name" value="Sulf_AdTrans/APS_kinase"/>
</dbReference>
<dbReference type="Pfam" id="PF01747">
    <property type="entry name" value="ATP-sulfurylase"/>
    <property type="match status" value="1"/>
</dbReference>
<feature type="domain" description="Sulphate adenylyltransferase catalytic" evidence="8">
    <location>
        <begin position="177"/>
        <end position="389"/>
    </location>
</feature>
<dbReference type="InterPro" id="IPR014729">
    <property type="entry name" value="Rossmann-like_a/b/a_fold"/>
</dbReference>
<protein>
    <recommendedName>
        <fullName evidence="2">sulfate adenylyltransferase</fullName>
        <ecNumber evidence="2">2.7.7.4</ecNumber>
    </recommendedName>
</protein>
<dbReference type="InterPro" id="IPR025980">
    <property type="entry name" value="ATP-Sase_PUA-like_dom"/>
</dbReference>
<keyword evidence="5" id="KW-0547">Nucleotide-binding</keyword>
<evidence type="ECO:0000256" key="6">
    <source>
        <dbReference type="ARBA" id="ARBA00022840"/>
    </source>
</evidence>
<dbReference type="SUPFAM" id="SSF88697">
    <property type="entry name" value="PUA domain-like"/>
    <property type="match status" value="1"/>
</dbReference>
<dbReference type="InterPro" id="IPR015947">
    <property type="entry name" value="PUA-like_sf"/>
</dbReference>
<dbReference type="PANTHER" id="PTHR42700">
    <property type="entry name" value="SULFATE ADENYLYLTRANSFERASE"/>
    <property type="match status" value="1"/>
</dbReference>
<dbReference type="RefSeq" id="WP_141788729.1">
    <property type="nucleotide sequence ID" value="NZ_BAAAKX010000007.1"/>
</dbReference>
<evidence type="ECO:0000313" key="11">
    <source>
        <dbReference type="Proteomes" id="UP000319514"/>
    </source>
</evidence>
<keyword evidence="4 10" id="KW-0548">Nucleotidyltransferase</keyword>
<dbReference type="NCBIfam" id="TIGR00339">
    <property type="entry name" value="sopT"/>
    <property type="match status" value="1"/>
</dbReference>
<evidence type="ECO:0000256" key="3">
    <source>
        <dbReference type="ARBA" id="ARBA00022679"/>
    </source>
</evidence>
<dbReference type="InterPro" id="IPR002650">
    <property type="entry name" value="Sulphate_adenylyltransferase"/>
</dbReference>
<evidence type="ECO:0000256" key="4">
    <source>
        <dbReference type="ARBA" id="ARBA00022695"/>
    </source>
</evidence>
<dbReference type="AlphaFoldDB" id="A0A542ZKK2"/>
<dbReference type="GO" id="GO:0005524">
    <property type="term" value="F:ATP binding"/>
    <property type="evidence" value="ECO:0007669"/>
    <property type="project" value="UniProtKB-KW"/>
</dbReference>
<evidence type="ECO:0000259" key="9">
    <source>
        <dbReference type="Pfam" id="PF14306"/>
    </source>
</evidence>
<sequence length="543" mass="58714">MHGDRGLAPPHGGKLVDLVVDEARAAELLAMGDRWPSWVLTERQRCDLDLLACGAFSPLTGFLGRADHASVCERMRLADGTLWPIPVTLDVDDRTRDAALVWGHLALRDDDGQLLAVLGVHEAWRADPQLEAEAVFGRCDPAHPSVDHLLYRAHRWYLAGRLEVLPSARTLDAAGPRFTPAGLRAHFDRLGITRVVAFNTRNPMHRAHQELTLRAARETGAHLLIHPVVGPTKPGDVDVATRVACYESLLPTYRSGQATLALLPLAMRMGGPREALWHAIIRQNFGATHMIVGRDHAGPGQDSLGRPFYDPYAAQALVRRHQDELAVSMVSFPQLGYVEDTDSYEPVDQVPPGTQVSVISGTEVRRRLARGQALPSWFTPPAVASVLRRRYPPLPERGVTVVLVGEPGAETTATAAELACRLQSLGRRVRRIGDEGSRTDQATQTPAPVADLAGLSARAVESTRAGDIALCTVHTADAPALERMRIEVEAWGGFFLVPVAPAGTAGRSGSPRSSGSARARVEALLGQLRAHGFLTGQEDQVSA</sequence>
<accession>A0A542ZKK2</accession>
<proteinExistence type="predicted"/>
<dbReference type="Proteomes" id="UP000319514">
    <property type="component" value="Unassembled WGS sequence"/>
</dbReference>
<dbReference type="EMBL" id="VFOQ01000001">
    <property type="protein sequence ID" value="TQL60881.1"/>
    <property type="molecule type" value="Genomic_DNA"/>
</dbReference>
<keyword evidence="6" id="KW-0067">ATP-binding</keyword>
<dbReference type="GO" id="GO:0005737">
    <property type="term" value="C:cytoplasm"/>
    <property type="evidence" value="ECO:0007669"/>
    <property type="project" value="TreeGrafter"/>
</dbReference>
<comment type="pathway">
    <text evidence="1">Sulfur metabolism.</text>
</comment>
<dbReference type="CDD" id="cd00517">
    <property type="entry name" value="ATPS"/>
    <property type="match status" value="1"/>
</dbReference>
<organism evidence="10 11">
    <name type="scientific">Oryzihumus leptocrescens</name>
    <dbReference type="NCBI Taxonomy" id="297536"/>
    <lineage>
        <taxon>Bacteria</taxon>
        <taxon>Bacillati</taxon>
        <taxon>Actinomycetota</taxon>
        <taxon>Actinomycetes</taxon>
        <taxon>Micrococcales</taxon>
        <taxon>Intrasporangiaceae</taxon>
        <taxon>Oryzihumus</taxon>
    </lineage>
</organism>